<dbReference type="InterPro" id="IPR001670">
    <property type="entry name" value="ADH_Fe/GldA"/>
</dbReference>
<accession>A0ABQ4NIW2</accession>
<sequence length="353" mass="37106">MLDTTQFSNDQTVAFGAGLRRNFAEHLRTSGYERPLILTTPQQCELGLELAEILGASAAGVFSKATMHTPTDVTDEALVHLRDVKADSVLSIGGGSTIGLGKALVLHTDIGHIALPTTYAGSECTPILGQTENGVKTTMTDPKLRPGIVLYDAELVATLPAAMTITSALNAMAHAVEALYAKDRTETATQLALEGIAAFQTSLPAVMENPGDLAARQATQEGAWACGTVLGQVGMALHHKLCHTLGGSLNLPHAETHAIVLPHATAFNQPAAAEELAPLADLFGASDLARALWDFAKSLDAPTALKDLGVEEADLDRVADLATQNPYRNPREITKDGIRALLGRAWEGAAPQA</sequence>
<dbReference type="PANTHER" id="PTHR11496">
    <property type="entry name" value="ALCOHOL DEHYDROGENASE"/>
    <property type="match status" value="1"/>
</dbReference>
<dbReference type="Proteomes" id="UP000786693">
    <property type="component" value="Unassembled WGS sequence"/>
</dbReference>
<evidence type="ECO:0000313" key="7">
    <source>
        <dbReference type="Proteomes" id="UP000786693"/>
    </source>
</evidence>
<protein>
    <submittedName>
        <fullName evidence="6">Maleylacetate reductase</fullName>
    </submittedName>
</protein>
<dbReference type="InterPro" id="IPR039697">
    <property type="entry name" value="Alcohol_dehydrogenase_Fe"/>
</dbReference>
<evidence type="ECO:0000259" key="5">
    <source>
        <dbReference type="Pfam" id="PF25137"/>
    </source>
</evidence>
<keyword evidence="3" id="KW-0520">NAD</keyword>
<name>A0ABQ4NIW2_9RHOB</name>
<proteinExistence type="inferred from homology"/>
<dbReference type="CDD" id="cd08177">
    <property type="entry name" value="MAR"/>
    <property type="match status" value="1"/>
</dbReference>
<dbReference type="Gene3D" id="1.20.1090.10">
    <property type="entry name" value="Dehydroquinate synthase-like - alpha domain"/>
    <property type="match status" value="1"/>
</dbReference>
<dbReference type="InterPro" id="IPR056798">
    <property type="entry name" value="ADH_Fe_C"/>
</dbReference>
<evidence type="ECO:0000256" key="1">
    <source>
        <dbReference type="ARBA" id="ARBA00007358"/>
    </source>
</evidence>
<dbReference type="RefSeq" id="WP_220747899.1">
    <property type="nucleotide sequence ID" value="NZ_BPFH01000002.1"/>
</dbReference>
<keyword evidence="7" id="KW-1185">Reference proteome</keyword>
<dbReference type="Pfam" id="PF00465">
    <property type="entry name" value="Fe-ADH"/>
    <property type="match status" value="1"/>
</dbReference>
<evidence type="ECO:0000259" key="4">
    <source>
        <dbReference type="Pfam" id="PF00465"/>
    </source>
</evidence>
<dbReference type="Pfam" id="PF25137">
    <property type="entry name" value="ADH_Fe_C"/>
    <property type="match status" value="1"/>
</dbReference>
<dbReference type="PANTHER" id="PTHR11496:SF102">
    <property type="entry name" value="ALCOHOL DEHYDROGENASE 4"/>
    <property type="match status" value="1"/>
</dbReference>
<keyword evidence="2" id="KW-0560">Oxidoreductase</keyword>
<evidence type="ECO:0000313" key="6">
    <source>
        <dbReference type="EMBL" id="GIT94356.1"/>
    </source>
</evidence>
<comment type="similarity">
    <text evidence="1">Belongs to the iron-containing alcohol dehydrogenase family.</text>
</comment>
<comment type="caution">
    <text evidence="6">The sequence shown here is derived from an EMBL/GenBank/DDBJ whole genome shotgun (WGS) entry which is preliminary data.</text>
</comment>
<feature type="domain" description="Alcohol dehydrogenase iron-type/glycerol dehydrogenase GldA" evidence="4">
    <location>
        <begin position="12"/>
        <end position="152"/>
    </location>
</feature>
<dbReference type="EMBL" id="BPFH01000002">
    <property type="protein sequence ID" value="GIT94356.1"/>
    <property type="molecule type" value="Genomic_DNA"/>
</dbReference>
<organism evidence="6 7">
    <name type="scientific">Jannaschia pagri</name>
    <dbReference type="NCBI Taxonomy" id="2829797"/>
    <lineage>
        <taxon>Bacteria</taxon>
        <taxon>Pseudomonadati</taxon>
        <taxon>Pseudomonadota</taxon>
        <taxon>Alphaproteobacteria</taxon>
        <taxon>Rhodobacterales</taxon>
        <taxon>Roseobacteraceae</taxon>
        <taxon>Jannaschia</taxon>
    </lineage>
</organism>
<feature type="domain" description="Fe-containing alcohol dehydrogenase-like C-terminal" evidence="5">
    <location>
        <begin position="164"/>
        <end position="345"/>
    </location>
</feature>
<evidence type="ECO:0000256" key="3">
    <source>
        <dbReference type="ARBA" id="ARBA00023027"/>
    </source>
</evidence>
<reference evidence="6 7" key="1">
    <citation type="submission" date="2021-05" db="EMBL/GenBank/DDBJ databases">
        <title>Bacteria Genome sequencing.</title>
        <authorList>
            <person name="Takabe Y."/>
            <person name="Nakajima Y."/>
            <person name="Suzuki S."/>
            <person name="Shiozaki T."/>
        </authorList>
    </citation>
    <scope>NUCLEOTIDE SEQUENCE [LARGE SCALE GENOMIC DNA]</scope>
    <source>
        <strain evidence="6 7">AI_62</strain>
    </source>
</reference>
<dbReference type="Gene3D" id="3.40.50.1970">
    <property type="match status" value="1"/>
</dbReference>
<dbReference type="InterPro" id="IPR034786">
    <property type="entry name" value="MAR"/>
</dbReference>
<evidence type="ECO:0000256" key="2">
    <source>
        <dbReference type="ARBA" id="ARBA00023002"/>
    </source>
</evidence>
<dbReference type="SUPFAM" id="SSF56796">
    <property type="entry name" value="Dehydroquinate synthase-like"/>
    <property type="match status" value="1"/>
</dbReference>
<gene>
    <name evidence="6" type="primary">macA</name>
    <name evidence="6" type="ORF">JANAI62_09790</name>
</gene>